<dbReference type="InterPro" id="IPR012336">
    <property type="entry name" value="Thioredoxin-like_fold"/>
</dbReference>
<evidence type="ECO:0000259" key="7">
    <source>
        <dbReference type="Pfam" id="PF13462"/>
    </source>
</evidence>
<keyword evidence="5" id="KW-0676">Redox-active center</keyword>
<dbReference type="Proteomes" id="UP000229782">
    <property type="component" value="Unassembled WGS sequence"/>
</dbReference>
<keyword evidence="6" id="KW-0812">Transmembrane</keyword>
<dbReference type="PANTHER" id="PTHR13887">
    <property type="entry name" value="GLUTATHIONE S-TRANSFERASE KAPPA"/>
    <property type="match status" value="1"/>
</dbReference>
<gene>
    <name evidence="8" type="ORF">COV60_00925</name>
</gene>
<dbReference type="EMBL" id="PCWM01000019">
    <property type="protein sequence ID" value="PIR03307.1"/>
    <property type="molecule type" value="Genomic_DNA"/>
</dbReference>
<feature type="transmembrane region" description="Helical" evidence="6">
    <location>
        <begin position="20"/>
        <end position="44"/>
    </location>
</feature>
<dbReference type="GO" id="GO:0016491">
    <property type="term" value="F:oxidoreductase activity"/>
    <property type="evidence" value="ECO:0007669"/>
    <property type="project" value="UniProtKB-KW"/>
</dbReference>
<name>A0A2H0N325_9BACT</name>
<comment type="caution">
    <text evidence="8">The sequence shown here is derived from an EMBL/GenBank/DDBJ whole genome shotgun (WGS) entry which is preliminary data.</text>
</comment>
<evidence type="ECO:0000256" key="6">
    <source>
        <dbReference type="SAM" id="Phobius"/>
    </source>
</evidence>
<dbReference type="Pfam" id="PF13462">
    <property type="entry name" value="Thioredoxin_4"/>
    <property type="match status" value="1"/>
</dbReference>
<keyword evidence="6" id="KW-0472">Membrane</keyword>
<reference evidence="8 9" key="1">
    <citation type="submission" date="2017-09" db="EMBL/GenBank/DDBJ databases">
        <title>Depth-based differentiation of microbial function through sediment-hosted aquifers and enrichment of novel symbionts in the deep terrestrial subsurface.</title>
        <authorList>
            <person name="Probst A.J."/>
            <person name="Ladd B."/>
            <person name="Jarett J.K."/>
            <person name="Geller-Mcgrath D.E."/>
            <person name="Sieber C.M."/>
            <person name="Emerson J.B."/>
            <person name="Anantharaman K."/>
            <person name="Thomas B.C."/>
            <person name="Malmstrom R."/>
            <person name="Stieglmeier M."/>
            <person name="Klingl A."/>
            <person name="Woyke T."/>
            <person name="Ryan C.M."/>
            <person name="Banfield J.F."/>
        </authorList>
    </citation>
    <scope>NUCLEOTIDE SEQUENCE [LARGE SCALE GENOMIC DNA]</scope>
    <source>
        <strain evidence="8">CG11_big_fil_rev_8_21_14_0_20_43_7</strain>
    </source>
</reference>
<sequence>MNDTQFPIEKPWYTTGGGIAFLGVLGVILLGMFIFGGFVAYYAYQIRQGNGPDIAKHIQGSKNFSTITGSDTGTVTKATDPTPFIRPFNPQFGNLDSKITIIAFIDFECPYSQESFPIFESVRERYEPAVHFVFKQFPLTSIHPLAIKAGLAGACANAQDTFWPYYSRLFTTKNLSNDALLSSADQLGLNRMIFDTCLSSRQFERNVNQDIQDGLALGVRGTPTYFIGSTKLEGVVPEEVWDSVILSAIQSQ</sequence>
<dbReference type="AlphaFoldDB" id="A0A2H0N325"/>
<keyword evidence="6" id="KW-1133">Transmembrane helix</keyword>
<evidence type="ECO:0000256" key="2">
    <source>
        <dbReference type="ARBA" id="ARBA00022729"/>
    </source>
</evidence>
<organism evidence="8 9">
    <name type="scientific">Candidatus Magasanikbacteria bacterium CG11_big_fil_rev_8_21_14_0_20_43_7</name>
    <dbReference type="NCBI Taxonomy" id="1974654"/>
    <lineage>
        <taxon>Bacteria</taxon>
        <taxon>Candidatus Magasanikiibacteriota</taxon>
    </lineage>
</organism>
<evidence type="ECO:0000256" key="3">
    <source>
        <dbReference type="ARBA" id="ARBA00023002"/>
    </source>
</evidence>
<dbReference type="SUPFAM" id="SSF52833">
    <property type="entry name" value="Thioredoxin-like"/>
    <property type="match status" value="1"/>
</dbReference>
<keyword evidence="4" id="KW-1015">Disulfide bond</keyword>
<accession>A0A2H0N325</accession>
<dbReference type="Gene3D" id="3.40.30.10">
    <property type="entry name" value="Glutaredoxin"/>
    <property type="match status" value="1"/>
</dbReference>
<dbReference type="InterPro" id="IPR036249">
    <property type="entry name" value="Thioredoxin-like_sf"/>
</dbReference>
<keyword evidence="2" id="KW-0732">Signal</keyword>
<evidence type="ECO:0000313" key="8">
    <source>
        <dbReference type="EMBL" id="PIR03307.1"/>
    </source>
</evidence>
<comment type="similarity">
    <text evidence="1">Belongs to the thioredoxin family. DsbA subfamily.</text>
</comment>
<keyword evidence="3" id="KW-0560">Oxidoreductase</keyword>
<evidence type="ECO:0000256" key="5">
    <source>
        <dbReference type="ARBA" id="ARBA00023284"/>
    </source>
</evidence>
<protein>
    <recommendedName>
        <fullName evidence="7">Thioredoxin-like fold domain-containing protein</fullName>
    </recommendedName>
</protein>
<dbReference type="PANTHER" id="PTHR13887:SF14">
    <property type="entry name" value="DISULFIDE BOND FORMATION PROTEIN D"/>
    <property type="match status" value="1"/>
</dbReference>
<evidence type="ECO:0000256" key="4">
    <source>
        <dbReference type="ARBA" id="ARBA00023157"/>
    </source>
</evidence>
<proteinExistence type="inferred from homology"/>
<evidence type="ECO:0000313" key="9">
    <source>
        <dbReference type="Proteomes" id="UP000229782"/>
    </source>
</evidence>
<evidence type="ECO:0000256" key="1">
    <source>
        <dbReference type="ARBA" id="ARBA00005791"/>
    </source>
</evidence>
<feature type="domain" description="Thioredoxin-like fold" evidence="7">
    <location>
        <begin position="92"/>
        <end position="245"/>
    </location>
</feature>